<dbReference type="InterPro" id="IPR047740">
    <property type="entry name" value="SMEK_dom"/>
</dbReference>
<dbReference type="Proteomes" id="UP000552560">
    <property type="component" value="Unassembled WGS sequence"/>
</dbReference>
<name>A0A7Y0ZZL0_PSEVE</name>
<dbReference type="EMBL" id="JAAQWE010000048">
    <property type="protein sequence ID" value="NMY00846.1"/>
    <property type="molecule type" value="Genomic_DNA"/>
</dbReference>
<dbReference type="AlphaFoldDB" id="A0A7Y0ZZL0"/>
<comment type="caution">
    <text evidence="2">The sequence shown here is derived from an EMBL/GenBank/DDBJ whole genome shotgun (WGS) entry which is preliminary data.</text>
</comment>
<reference evidence="2 3" key="1">
    <citation type="journal article" date="2020" name="Front. Microbiol.">
        <title>Genetic Organization of the aprX-lipA2 Operon Affects the Proteolytic Potential of Pseudomonas Species in Milk.</title>
        <authorList>
            <person name="Maier C."/>
            <person name="Huptas C."/>
            <person name="von Neubeck M."/>
            <person name="Scherer S."/>
            <person name="Wenning M."/>
            <person name="Lucking G."/>
        </authorList>
    </citation>
    <scope>NUCLEOTIDE SEQUENCE [LARGE SCALE GENOMIC DNA]</scope>
    <source>
        <strain evidence="2 3">WS 4671</strain>
    </source>
</reference>
<dbReference type="Pfam" id="PF21941">
    <property type="entry name" value="SMEK_N"/>
    <property type="match status" value="1"/>
</dbReference>
<evidence type="ECO:0000313" key="3">
    <source>
        <dbReference type="Proteomes" id="UP000552560"/>
    </source>
</evidence>
<dbReference type="RefSeq" id="WP_169850806.1">
    <property type="nucleotide sequence ID" value="NZ_JAAQWE010000048.1"/>
</dbReference>
<gene>
    <name evidence="2" type="ORF">HBO43_30170</name>
</gene>
<sequence>MLEHTISNLNSHISVLRTYIEINQEVGLNNMLRMLESLSIALFKVTHGYELVNRNLLKSNFPAVDLVDDKRRVAIQVTSNADAKKINHTLAKFKKFDLADDYDQLIIFGFVNSSKKSVPPHCKVLGIADLVQMAMDKHSEEKIQGIIDAIEQHTDFHKIHPYSDKPCLSIILNVIDRNAVKHRMMREGSHQEMVRGLNEITELISKGTIDKKSKGKSIDQFTDHVIVKYLREIRNEIGEICGIINESRVEGHDFIFIPLEQYQEIDKAKKVIIDIANDAAKYAGIDMELRKL</sequence>
<protein>
    <submittedName>
        <fullName evidence="2">SMEK domain-containing protein</fullName>
    </submittedName>
</protein>
<accession>A0A7Y0ZZL0</accession>
<organism evidence="2 3">
    <name type="scientific">Pseudomonas veronii</name>
    <dbReference type="NCBI Taxonomy" id="76761"/>
    <lineage>
        <taxon>Bacteria</taxon>
        <taxon>Pseudomonadati</taxon>
        <taxon>Pseudomonadota</taxon>
        <taxon>Gammaproteobacteria</taxon>
        <taxon>Pseudomonadales</taxon>
        <taxon>Pseudomonadaceae</taxon>
        <taxon>Pseudomonas</taxon>
    </lineage>
</organism>
<dbReference type="NCBIfam" id="NF033859">
    <property type="entry name" value="SMEK_N"/>
    <property type="match status" value="1"/>
</dbReference>
<evidence type="ECO:0000313" key="2">
    <source>
        <dbReference type="EMBL" id="NMY00846.1"/>
    </source>
</evidence>
<proteinExistence type="predicted"/>
<evidence type="ECO:0000259" key="1">
    <source>
        <dbReference type="Pfam" id="PF21941"/>
    </source>
</evidence>
<feature type="domain" description="SMEK" evidence="1">
    <location>
        <begin position="9"/>
        <end position="115"/>
    </location>
</feature>